<dbReference type="InterPro" id="IPR012854">
    <property type="entry name" value="Cu_amine_oxidase-like_N"/>
</dbReference>
<feature type="domain" description="Copper amine oxidase-like N-terminal" evidence="2">
    <location>
        <begin position="64"/>
        <end position="161"/>
    </location>
</feature>
<feature type="signal peptide" evidence="1">
    <location>
        <begin position="1"/>
        <end position="22"/>
    </location>
</feature>
<gene>
    <name evidence="3" type="ORF">PEPNEM18_01091</name>
</gene>
<dbReference type="SUPFAM" id="SSF101898">
    <property type="entry name" value="NHL repeat"/>
    <property type="match status" value="1"/>
</dbReference>
<keyword evidence="4" id="KW-1185">Reference proteome</keyword>
<dbReference type="Proteomes" id="UP000586454">
    <property type="component" value="Unassembled WGS sequence"/>
</dbReference>
<evidence type="ECO:0000259" key="2">
    <source>
        <dbReference type="Pfam" id="PF07833"/>
    </source>
</evidence>
<evidence type="ECO:0000313" key="4">
    <source>
        <dbReference type="Proteomes" id="UP000586454"/>
    </source>
</evidence>
<protein>
    <recommendedName>
        <fullName evidence="2">Copper amine oxidase-like N-terminal domain-containing protein</fullName>
    </recommendedName>
</protein>
<name>A0A6V6Y428_9FIRM</name>
<comment type="caution">
    <text evidence="3">The sequence shown here is derived from an EMBL/GenBank/DDBJ whole genome shotgun (WGS) entry which is preliminary data.</text>
</comment>
<dbReference type="Pfam" id="PF07833">
    <property type="entry name" value="Cu_amine_oxidN1"/>
    <property type="match status" value="1"/>
</dbReference>
<reference evidence="3 4" key="1">
    <citation type="submission" date="2020-06" db="EMBL/GenBank/DDBJ databases">
        <authorList>
            <person name="Criscuolo A."/>
        </authorList>
    </citation>
    <scope>NUCLEOTIDE SEQUENCE [LARGE SCALE GENOMIC DNA]</scope>
    <source>
        <strain evidence="3">1804121828</strain>
    </source>
</reference>
<accession>A0A6V6Y428</accession>
<dbReference type="RefSeq" id="WP_180500056.1">
    <property type="nucleotide sequence ID" value="NZ_CAIJCS010000019.1"/>
</dbReference>
<organism evidence="3 4">
    <name type="scientific">Aedoeadaptatus nemausensis</name>
    <dbReference type="NCBI Taxonomy" id="2582829"/>
    <lineage>
        <taxon>Bacteria</taxon>
        <taxon>Bacillati</taxon>
        <taxon>Bacillota</taxon>
        <taxon>Tissierellia</taxon>
        <taxon>Tissierellales</taxon>
        <taxon>Peptoniphilaceae</taxon>
        <taxon>Aedoeadaptatus</taxon>
    </lineage>
</organism>
<keyword evidence="1" id="KW-0732">Signal</keyword>
<dbReference type="InterPro" id="IPR036582">
    <property type="entry name" value="Mao_N_sf"/>
</dbReference>
<feature type="chain" id="PRO_5027857127" description="Copper amine oxidase-like N-terminal domain-containing protein" evidence="1">
    <location>
        <begin position="23"/>
        <end position="462"/>
    </location>
</feature>
<evidence type="ECO:0000256" key="1">
    <source>
        <dbReference type="SAM" id="SignalP"/>
    </source>
</evidence>
<dbReference type="AlphaFoldDB" id="A0A6V6Y428"/>
<dbReference type="EMBL" id="CAIJCS010000019">
    <property type="protein sequence ID" value="CAC9931787.1"/>
    <property type="molecule type" value="Genomic_DNA"/>
</dbReference>
<sequence>MRRKLLIAVCLLAFLFSTAALPADTGESYFEGIDERPLELSEPLWNFSVELYLSPKKGTGTAYLKHPPRKAAGGYMIALEDLQSIVGKDKITYDEEQKILTVNKINRIQMGLDRPAYIKQSERRAIDLYPTYCDNILYVPLRFLLEEMGYMVNFSPSDASVLVTPPAKKHKIVPLRLIEVDSLSPYVDGRMNGKLLDLSGEDLIGWGEKVPGAMGSFFSILNDGQLQYHRNLFLEEPCDYDRETKSAVAMDKFSVYRYNMEKGSVKKYGIPYSMRKAKDVKLDGDYFYFRTADGIYRFDGDGKDLARILNRAVDDFSVSSGRVAYKSDGFLSVHEDDGGWLLPEGNVSRYILSDSYLLVDDEERGLVKIYDLESRKIAFTLTYDRSNEHSLRLVGDRYVAIGQGNKVQLLDTKGDTLQFLDLINIEPTIRERRIDWFWNGNSLRGYVYAEGRKIAQCITVHP</sequence>
<proteinExistence type="predicted"/>
<dbReference type="SUPFAM" id="SSF55383">
    <property type="entry name" value="Copper amine oxidase, domain N"/>
    <property type="match status" value="1"/>
</dbReference>
<evidence type="ECO:0000313" key="3">
    <source>
        <dbReference type="EMBL" id="CAC9931787.1"/>
    </source>
</evidence>